<feature type="transmembrane region" description="Helical" evidence="5">
    <location>
        <begin position="255"/>
        <end position="274"/>
    </location>
</feature>
<gene>
    <name evidence="7" type="ORF">BN1356_00044</name>
</gene>
<organism evidence="7 8">
    <name type="scientific">Streptococcus varani</name>
    <dbReference type="NCBI Taxonomy" id="1608583"/>
    <lineage>
        <taxon>Bacteria</taxon>
        <taxon>Bacillati</taxon>
        <taxon>Bacillota</taxon>
        <taxon>Bacilli</taxon>
        <taxon>Lactobacillales</taxon>
        <taxon>Streptococcaceae</taxon>
        <taxon>Streptococcus</taxon>
    </lineage>
</organism>
<proteinExistence type="predicted"/>
<name>A0A0E4CRR3_9STRE</name>
<dbReference type="AlphaFoldDB" id="A0A0E4CRR3"/>
<evidence type="ECO:0000313" key="8">
    <source>
        <dbReference type="Proteomes" id="UP000198604"/>
    </source>
</evidence>
<accession>A0A0E4CRR3</accession>
<evidence type="ECO:0000256" key="5">
    <source>
        <dbReference type="SAM" id="Phobius"/>
    </source>
</evidence>
<dbReference type="GO" id="GO:0140359">
    <property type="term" value="F:ABC-type transporter activity"/>
    <property type="evidence" value="ECO:0007669"/>
    <property type="project" value="InterPro"/>
</dbReference>
<keyword evidence="4 5" id="KW-0472">Membrane</keyword>
<reference evidence="8" key="1">
    <citation type="submission" date="2015-03" db="EMBL/GenBank/DDBJ databases">
        <authorList>
            <person name="Urmite Genomes"/>
        </authorList>
    </citation>
    <scope>NUCLEOTIDE SEQUENCE [LARGE SCALE GENOMIC DNA]</scope>
    <source>
        <strain evidence="8">FF10</strain>
    </source>
</reference>
<dbReference type="PANTHER" id="PTHR43229">
    <property type="entry name" value="NODULATION PROTEIN J"/>
    <property type="match status" value="1"/>
</dbReference>
<feature type="domain" description="ABC-2 type transporter transmembrane" evidence="6">
    <location>
        <begin position="3"/>
        <end position="220"/>
    </location>
</feature>
<dbReference type="EMBL" id="CTEN01000001">
    <property type="protein sequence ID" value="CQR23674.1"/>
    <property type="molecule type" value="Genomic_DNA"/>
</dbReference>
<dbReference type="GO" id="GO:0016020">
    <property type="term" value="C:membrane"/>
    <property type="evidence" value="ECO:0007669"/>
    <property type="project" value="UniProtKB-SubCell"/>
</dbReference>
<feature type="transmembrane region" description="Helical" evidence="5">
    <location>
        <begin position="175"/>
        <end position="193"/>
    </location>
</feature>
<feature type="transmembrane region" description="Helical" evidence="5">
    <location>
        <begin position="58"/>
        <end position="80"/>
    </location>
</feature>
<protein>
    <submittedName>
        <fullName evidence="7">ABC-type multidrug transportsystem, permease component</fullName>
    </submittedName>
</protein>
<feature type="transmembrane region" description="Helical" evidence="5">
    <location>
        <begin position="101"/>
        <end position="129"/>
    </location>
</feature>
<feature type="transmembrane region" description="Helical" evidence="5">
    <location>
        <begin position="20"/>
        <end position="38"/>
    </location>
</feature>
<evidence type="ECO:0000256" key="1">
    <source>
        <dbReference type="ARBA" id="ARBA00004141"/>
    </source>
</evidence>
<dbReference type="Proteomes" id="UP000198604">
    <property type="component" value="Unassembled WGS sequence"/>
</dbReference>
<dbReference type="PANTHER" id="PTHR43229:SF2">
    <property type="entry name" value="NODULATION PROTEIN J"/>
    <property type="match status" value="1"/>
</dbReference>
<evidence type="ECO:0000256" key="2">
    <source>
        <dbReference type="ARBA" id="ARBA00022692"/>
    </source>
</evidence>
<keyword evidence="8" id="KW-1185">Reference proteome</keyword>
<evidence type="ECO:0000259" key="6">
    <source>
        <dbReference type="Pfam" id="PF01061"/>
    </source>
</evidence>
<comment type="subcellular location">
    <subcellularLocation>
        <location evidence="1">Membrane</location>
        <topology evidence="1">Multi-pass membrane protein</topology>
    </subcellularLocation>
</comment>
<evidence type="ECO:0000256" key="4">
    <source>
        <dbReference type="ARBA" id="ARBA00023136"/>
    </source>
</evidence>
<dbReference type="STRING" id="1608583.BN1356_00044"/>
<feature type="transmembrane region" description="Helical" evidence="5">
    <location>
        <begin position="141"/>
        <end position="163"/>
    </location>
</feature>
<dbReference type="InterPro" id="IPR013525">
    <property type="entry name" value="ABC2_TM"/>
</dbReference>
<keyword evidence="3 5" id="KW-1133">Transmembrane helix</keyword>
<evidence type="ECO:0000313" key="7">
    <source>
        <dbReference type="EMBL" id="CQR23674.1"/>
    </source>
</evidence>
<dbReference type="InterPro" id="IPR051784">
    <property type="entry name" value="Nod_factor_ABC_transporter"/>
</dbReference>
<dbReference type="OrthoDB" id="162334at2"/>
<dbReference type="RefSeq" id="WP_093649420.1">
    <property type="nucleotide sequence ID" value="NZ_CTEN01000001.1"/>
</dbReference>
<evidence type="ECO:0000256" key="3">
    <source>
        <dbReference type="ARBA" id="ARBA00022989"/>
    </source>
</evidence>
<dbReference type="Pfam" id="PF01061">
    <property type="entry name" value="ABC2_membrane"/>
    <property type="match status" value="1"/>
</dbReference>
<keyword evidence="2 5" id="KW-0812">Transmembrane</keyword>
<sequence>MIASIKRQLSLYFSNKASVFFSLMGAWIAFALYIVFLQKNMLDAWSSVQHPAVILDQWVMSGTLAVTGVTTTWTGISRLIRDKENQKFDDFLLTGISPRRLHVTYLISASLIGVAMQLIMYGIMAGYFYWQDQLVISLSRYPFLLGLMILSSFLASLLGLISSCFIKTVEVAERLALIVGTASGFLVGVYMPIGALPDFAQTVVKLTPAAYVAAAFRQILIKESLTDWNLAGMDAKEYLGIGLKWESMLSLHQTIVLLLTLVASSLFVLFVLLLQKKPKKGMMVDI</sequence>